<gene>
    <name evidence="3" type="ORF">PVAP13_1KG073077</name>
</gene>
<evidence type="ECO:0000313" key="4">
    <source>
        <dbReference type="Proteomes" id="UP000823388"/>
    </source>
</evidence>
<evidence type="ECO:0000259" key="2">
    <source>
        <dbReference type="Pfam" id="PF13966"/>
    </source>
</evidence>
<evidence type="ECO:0008006" key="5">
    <source>
        <dbReference type="Google" id="ProtNLM"/>
    </source>
</evidence>
<dbReference type="InterPro" id="IPR026960">
    <property type="entry name" value="RVT-Znf"/>
</dbReference>
<evidence type="ECO:0000259" key="1">
    <source>
        <dbReference type="Pfam" id="PF13456"/>
    </source>
</evidence>
<dbReference type="InterPro" id="IPR012337">
    <property type="entry name" value="RNaseH-like_sf"/>
</dbReference>
<comment type="caution">
    <text evidence="3">The sequence shown here is derived from an EMBL/GenBank/DDBJ whole genome shotgun (WGS) entry which is preliminary data.</text>
</comment>
<dbReference type="AlphaFoldDB" id="A0A8T0XG88"/>
<dbReference type="Gene3D" id="3.30.420.10">
    <property type="entry name" value="Ribonuclease H-like superfamily/Ribonuclease H"/>
    <property type="match status" value="1"/>
</dbReference>
<dbReference type="Proteomes" id="UP000823388">
    <property type="component" value="Chromosome 1K"/>
</dbReference>
<dbReference type="GO" id="GO:0004523">
    <property type="term" value="F:RNA-DNA hybrid ribonuclease activity"/>
    <property type="evidence" value="ECO:0007669"/>
    <property type="project" value="InterPro"/>
</dbReference>
<dbReference type="EMBL" id="CM029037">
    <property type="protein sequence ID" value="KAG2656303.1"/>
    <property type="molecule type" value="Genomic_DNA"/>
</dbReference>
<dbReference type="PANTHER" id="PTHR34146">
    <property type="entry name" value="POLYNUCLEOTIDYL TRANSFERASE, RIBONUCLEASE H-LIKE SUPERFAMILY PROTEIN-RELATED"/>
    <property type="match status" value="1"/>
</dbReference>
<dbReference type="GO" id="GO:0003676">
    <property type="term" value="F:nucleic acid binding"/>
    <property type="evidence" value="ECO:0007669"/>
    <property type="project" value="InterPro"/>
</dbReference>
<proteinExistence type="predicted"/>
<dbReference type="InterPro" id="IPR036397">
    <property type="entry name" value="RNaseH_sf"/>
</dbReference>
<dbReference type="Pfam" id="PF13966">
    <property type="entry name" value="zf-RVT"/>
    <property type="match status" value="1"/>
</dbReference>
<evidence type="ECO:0000313" key="3">
    <source>
        <dbReference type="EMBL" id="KAG2656303.1"/>
    </source>
</evidence>
<dbReference type="Pfam" id="PF13456">
    <property type="entry name" value="RVT_3"/>
    <property type="match status" value="1"/>
</dbReference>
<organism evidence="3 4">
    <name type="scientific">Panicum virgatum</name>
    <name type="common">Blackwell switchgrass</name>
    <dbReference type="NCBI Taxonomy" id="38727"/>
    <lineage>
        <taxon>Eukaryota</taxon>
        <taxon>Viridiplantae</taxon>
        <taxon>Streptophyta</taxon>
        <taxon>Embryophyta</taxon>
        <taxon>Tracheophyta</taxon>
        <taxon>Spermatophyta</taxon>
        <taxon>Magnoliopsida</taxon>
        <taxon>Liliopsida</taxon>
        <taxon>Poales</taxon>
        <taxon>Poaceae</taxon>
        <taxon>PACMAD clade</taxon>
        <taxon>Panicoideae</taxon>
        <taxon>Panicodae</taxon>
        <taxon>Paniceae</taxon>
        <taxon>Panicinae</taxon>
        <taxon>Panicum</taxon>
        <taxon>Panicum sect. Hiantes</taxon>
    </lineage>
</organism>
<dbReference type="InterPro" id="IPR002156">
    <property type="entry name" value="RNaseH_domain"/>
</dbReference>
<protein>
    <recommendedName>
        <fullName evidence="5">Reverse transcriptase zinc-binding domain-containing protein</fullName>
    </recommendedName>
</protein>
<feature type="domain" description="RNase H type-1" evidence="1">
    <location>
        <begin position="471"/>
        <end position="585"/>
    </location>
</feature>
<dbReference type="PANTHER" id="PTHR34146:SF3">
    <property type="entry name" value="POLYNUCLEOTIDYL TRANSFERASE, RIBONUCLEASE H-LIKE SUPERFAMILY PROTEIN"/>
    <property type="match status" value="1"/>
</dbReference>
<feature type="domain" description="Reverse transcriptase zinc-binding" evidence="2">
    <location>
        <begin position="244"/>
        <end position="311"/>
    </location>
</feature>
<sequence>MSTVLFTKTFIAKITSILRRFWWAGVQEGNSSSPFQFRSWDDICQSKDNGGLGIRDLLSVNRSLIINAAWNIATSKDPHLAAIIKAKYYPNTSFWLAKSGPTKSVFWASILQIKSTFQQHCKIQIHRGNSSIWSTPWCPLWRSIHDHLTLPNYRRNLPSTIAELWHPLTQTWNQQLISEIFNEQFTQVTNSLQVVPSNQNDVITWTPATKGTCTAKEAFNLLNSQLQMQLPQDGARAVTPRAMHILRKTWRIKRLPPYLKTFCWRLIRRALATGIRAGRHSTKISKDCCTCNSLEDDAHLFFHCTFARAVWFSAATPLCTSMLPNEQDGVQEIMSHILGQQADEEQICTILTTLWYIWRARNDKRFNNKTWTVWQVHHAVAAELALATEEHIDHEQPPLHINMRQGILLSNAGHEVPTQANDESQGVQHTHSHQLPLVPTPPLYRIGTPILLQGPRCYTDAATAPDLSQDQDRRAGLGVFIVYNCYTTYIKARMQHCSSVLMAEAAALLLAANAFSELQVQEGTFLSDNQQLVTYFNTHDSGQPPAWNIKHITQGFINKNRNCNHRIYKIARSLNSTAHILANQALHSPAMNVTFSCANQAHSGSCPLRVALEAVNLESISILAASCC</sequence>
<keyword evidence="4" id="KW-1185">Reference proteome</keyword>
<name>A0A8T0XG88_PANVG</name>
<reference evidence="3" key="1">
    <citation type="submission" date="2020-05" db="EMBL/GenBank/DDBJ databases">
        <title>WGS assembly of Panicum virgatum.</title>
        <authorList>
            <person name="Lovell J.T."/>
            <person name="Jenkins J."/>
            <person name="Shu S."/>
            <person name="Juenger T.E."/>
            <person name="Schmutz J."/>
        </authorList>
    </citation>
    <scope>NUCLEOTIDE SEQUENCE</scope>
    <source>
        <strain evidence="3">AP13</strain>
    </source>
</reference>
<dbReference type="SUPFAM" id="SSF53098">
    <property type="entry name" value="Ribonuclease H-like"/>
    <property type="match status" value="1"/>
</dbReference>
<accession>A0A8T0XG88</accession>